<dbReference type="RefSeq" id="WP_122174069.1">
    <property type="nucleotide sequence ID" value="NZ_JAKDEA010000003.1"/>
</dbReference>
<sequence>MPAKSQARQPAAGAALPARHGDTNMKGLTPPAKSMASSTNDKAREEMASAEARRKPGHEHDA</sequence>
<name>A0AAJ5NEW6_9BURK</name>
<evidence type="ECO:0000313" key="3">
    <source>
        <dbReference type="Proteomes" id="UP000268684"/>
    </source>
</evidence>
<dbReference type="Proteomes" id="UP000268684">
    <property type="component" value="Chromosome III"/>
</dbReference>
<keyword evidence="3" id="KW-1185">Reference proteome</keyword>
<proteinExistence type="predicted"/>
<evidence type="ECO:0000256" key="1">
    <source>
        <dbReference type="SAM" id="MobiDB-lite"/>
    </source>
</evidence>
<reference evidence="2 3" key="1">
    <citation type="submission" date="2017-11" db="EMBL/GenBank/DDBJ databases">
        <authorList>
            <person name="Seth-Smith MB H."/>
        </authorList>
    </citation>
    <scope>NUCLEOTIDE SEQUENCE [LARGE SCALE GENOMIC DNA]</scope>
    <source>
        <strain evidence="2">E</strain>
    </source>
</reference>
<dbReference type="Pfam" id="PF11450">
    <property type="entry name" value="DUF3008"/>
    <property type="match status" value="1"/>
</dbReference>
<feature type="compositionally biased region" description="Basic and acidic residues" evidence="1">
    <location>
        <begin position="41"/>
        <end position="62"/>
    </location>
</feature>
<feature type="region of interest" description="Disordered" evidence="1">
    <location>
        <begin position="1"/>
        <end position="62"/>
    </location>
</feature>
<feature type="compositionally biased region" description="Low complexity" evidence="1">
    <location>
        <begin position="1"/>
        <end position="18"/>
    </location>
</feature>
<organism evidence="2 3">
    <name type="scientific">Burkholderia stabilis</name>
    <dbReference type="NCBI Taxonomy" id="95485"/>
    <lineage>
        <taxon>Bacteria</taxon>
        <taxon>Pseudomonadati</taxon>
        <taxon>Pseudomonadota</taxon>
        <taxon>Betaproteobacteria</taxon>
        <taxon>Burkholderiales</taxon>
        <taxon>Burkholderiaceae</taxon>
        <taxon>Burkholderia</taxon>
        <taxon>Burkholderia cepacia complex</taxon>
    </lineage>
</organism>
<gene>
    <name evidence="2" type="ORF">BSTAB16_7388</name>
</gene>
<dbReference type="InterPro" id="IPR021553">
    <property type="entry name" value="DUF3008"/>
</dbReference>
<protein>
    <submittedName>
        <fullName evidence="2">Protein of unknwon function (DUF3008)</fullName>
    </submittedName>
</protein>
<dbReference type="EMBL" id="LR025744">
    <property type="protein sequence ID" value="VBB17173.1"/>
    <property type="molecule type" value="Genomic_DNA"/>
</dbReference>
<dbReference type="GeneID" id="71059780"/>
<dbReference type="AlphaFoldDB" id="A0AAJ5NEW6"/>
<evidence type="ECO:0000313" key="2">
    <source>
        <dbReference type="EMBL" id="VBB17173.1"/>
    </source>
</evidence>
<accession>A0AAJ5NEW6</accession>